<dbReference type="SFLD" id="SFLDS00019">
    <property type="entry name" value="Glutathione_Transferase_(cytos"/>
    <property type="match status" value="1"/>
</dbReference>
<dbReference type="EMBL" id="VANS01000002">
    <property type="protein sequence ID" value="TMM52870.1"/>
    <property type="molecule type" value="Genomic_DNA"/>
</dbReference>
<dbReference type="PANTHER" id="PTHR44051">
    <property type="entry name" value="GLUTATHIONE S-TRANSFERASE-RELATED"/>
    <property type="match status" value="1"/>
</dbReference>
<dbReference type="InterPro" id="IPR004046">
    <property type="entry name" value="GST_C"/>
</dbReference>
<dbReference type="PROSITE" id="PS50404">
    <property type="entry name" value="GST_NTER"/>
    <property type="match status" value="1"/>
</dbReference>
<dbReference type="PANTHER" id="PTHR44051:SF19">
    <property type="entry name" value="DISULFIDE-BOND OXIDOREDUCTASE YFCG"/>
    <property type="match status" value="1"/>
</dbReference>
<evidence type="ECO:0000313" key="4">
    <source>
        <dbReference type="EMBL" id="TMM52870.1"/>
    </source>
</evidence>
<dbReference type="Proteomes" id="UP000309550">
    <property type="component" value="Unassembled WGS sequence"/>
</dbReference>
<dbReference type="PROSITE" id="PS50405">
    <property type="entry name" value="GST_CTER"/>
    <property type="match status" value="1"/>
</dbReference>
<dbReference type="CDD" id="cd03048">
    <property type="entry name" value="GST_N_Ure2p_like"/>
    <property type="match status" value="1"/>
</dbReference>
<dbReference type="Pfam" id="PF02798">
    <property type="entry name" value="GST_N"/>
    <property type="match status" value="1"/>
</dbReference>
<dbReference type="InterPro" id="IPR010987">
    <property type="entry name" value="Glutathione-S-Trfase_C-like"/>
</dbReference>
<dbReference type="SFLD" id="SFLDG01151">
    <property type="entry name" value="Main.2:_Nu-like"/>
    <property type="match status" value="1"/>
</dbReference>
<comment type="similarity">
    <text evidence="1">Belongs to the GST superfamily.</text>
</comment>
<organism evidence="4 5">
    <name type="scientific">Sulfitobacter sabulilitoris</name>
    <dbReference type="NCBI Taxonomy" id="2562655"/>
    <lineage>
        <taxon>Bacteria</taxon>
        <taxon>Pseudomonadati</taxon>
        <taxon>Pseudomonadota</taxon>
        <taxon>Alphaproteobacteria</taxon>
        <taxon>Rhodobacterales</taxon>
        <taxon>Roseobacteraceae</taxon>
        <taxon>Sulfitobacter</taxon>
    </lineage>
</organism>
<accession>A0A5S3PFM0</accession>
<dbReference type="GO" id="GO:0016740">
    <property type="term" value="F:transferase activity"/>
    <property type="evidence" value="ECO:0007669"/>
    <property type="project" value="UniProtKB-KW"/>
</dbReference>
<dbReference type="InterPro" id="IPR036282">
    <property type="entry name" value="Glutathione-S-Trfase_C_sf"/>
</dbReference>
<evidence type="ECO:0000259" key="2">
    <source>
        <dbReference type="PROSITE" id="PS50404"/>
    </source>
</evidence>
<dbReference type="Pfam" id="PF00043">
    <property type="entry name" value="GST_C"/>
    <property type="match status" value="1"/>
</dbReference>
<dbReference type="InterPro" id="IPR004045">
    <property type="entry name" value="Glutathione_S-Trfase_N"/>
</dbReference>
<proteinExistence type="inferred from homology"/>
<dbReference type="SUPFAM" id="SSF47616">
    <property type="entry name" value="GST C-terminal domain-like"/>
    <property type="match status" value="1"/>
</dbReference>
<dbReference type="OrthoDB" id="9803562at2"/>
<sequence length="235" mass="25987">MADLSVYPITKKWPPQNPEILQLYSFPTPNGVKVSIALEEMGIPYEAHTVTLSDKDVKSPEFLSLNPNNKIPAIIDPNGPDGTPVTLFESGAILLYLAQKSGRLIGRTAADKAHVTQWLMFQMGGLGPMFGQMGFFSKFAGSEWDDKRPQQRYIDESKRLLAVLERELAGKEWIAGDYSIADIAIAPWLAALEFYGTQDAVGWSDHPNAVAYLDRFLARPAVIKGRQIPPREVAA</sequence>
<keyword evidence="5" id="KW-1185">Reference proteome</keyword>
<dbReference type="SFLD" id="SFLDG00358">
    <property type="entry name" value="Main_(cytGST)"/>
    <property type="match status" value="1"/>
</dbReference>
<evidence type="ECO:0000256" key="1">
    <source>
        <dbReference type="RuleBase" id="RU003494"/>
    </source>
</evidence>
<dbReference type="InterPro" id="IPR036249">
    <property type="entry name" value="Thioredoxin-like_sf"/>
</dbReference>
<dbReference type="Gene3D" id="1.20.1050.10">
    <property type="match status" value="1"/>
</dbReference>
<protein>
    <submittedName>
        <fullName evidence="4">Glutathione S-transferase</fullName>
    </submittedName>
</protein>
<reference evidence="4 5" key="1">
    <citation type="submission" date="2019-05" db="EMBL/GenBank/DDBJ databases">
        <title>Sulfitobacter sabulilitoris sp. nov., isolated from a marine sand.</title>
        <authorList>
            <person name="Yoon J.-H."/>
        </authorList>
    </citation>
    <scope>NUCLEOTIDE SEQUENCE [LARGE SCALE GENOMIC DNA]</scope>
    <source>
        <strain evidence="4 5">HSMS-29</strain>
    </source>
</reference>
<dbReference type="AlphaFoldDB" id="A0A5S3PFM0"/>
<keyword evidence="4" id="KW-0808">Transferase</keyword>
<dbReference type="CDD" id="cd03178">
    <property type="entry name" value="GST_C_Ure2p_like"/>
    <property type="match status" value="1"/>
</dbReference>
<dbReference type="Gene3D" id="3.40.30.10">
    <property type="entry name" value="Glutaredoxin"/>
    <property type="match status" value="1"/>
</dbReference>
<comment type="caution">
    <text evidence="4">The sequence shown here is derived from an EMBL/GenBank/DDBJ whole genome shotgun (WGS) entry which is preliminary data.</text>
</comment>
<feature type="domain" description="GST C-terminal" evidence="3">
    <location>
        <begin position="108"/>
        <end position="233"/>
    </location>
</feature>
<dbReference type="SUPFAM" id="SSF52833">
    <property type="entry name" value="Thioredoxin-like"/>
    <property type="match status" value="1"/>
</dbReference>
<feature type="domain" description="GST N-terminal" evidence="2">
    <location>
        <begin position="18"/>
        <end position="105"/>
    </location>
</feature>
<name>A0A5S3PFM0_9RHOB</name>
<dbReference type="RefSeq" id="WP_138662412.1">
    <property type="nucleotide sequence ID" value="NZ_VANS01000002.1"/>
</dbReference>
<evidence type="ECO:0000313" key="5">
    <source>
        <dbReference type="Proteomes" id="UP000309550"/>
    </source>
</evidence>
<gene>
    <name evidence="4" type="ORF">FDT80_11495</name>
</gene>
<evidence type="ECO:0000259" key="3">
    <source>
        <dbReference type="PROSITE" id="PS50405"/>
    </source>
</evidence>
<dbReference type="InterPro" id="IPR040079">
    <property type="entry name" value="Glutathione_S-Trfase"/>
</dbReference>